<gene>
    <name evidence="2" type="ORF">CVT24_008156</name>
</gene>
<dbReference type="Pfam" id="PF00232">
    <property type="entry name" value="Glyco_hydro_1"/>
    <property type="match status" value="1"/>
</dbReference>
<dbReference type="GO" id="GO:0008422">
    <property type="term" value="F:beta-glucosidase activity"/>
    <property type="evidence" value="ECO:0007669"/>
    <property type="project" value="TreeGrafter"/>
</dbReference>
<dbReference type="Gene3D" id="3.40.50.720">
    <property type="entry name" value="NAD(P)-binding Rossmann-like Domain"/>
    <property type="match status" value="1"/>
</dbReference>
<organism evidence="2 3">
    <name type="scientific">Panaeolus cyanescens</name>
    <dbReference type="NCBI Taxonomy" id="181874"/>
    <lineage>
        <taxon>Eukaryota</taxon>
        <taxon>Fungi</taxon>
        <taxon>Dikarya</taxon>
        <taxon>Basidiomycota</taxon>
        <taxon>Agaricomycotina</taxon>
        <taxon>Agaricomycetes</taxon>
        <taxon>Agaricomycetidae</taxon>
        <taxon>Agaricales</taxon>
        <taxon>Agaricineae</taxon>
        <taxon>Galeropsidaceae</taxon>
        <taxon>Panaeolus</taxon>
    </lineage>
</organism>
<dbReference type="CDD" id="cd05374">
    <property type="entry name" value="17beta-HSD-like_SDR_c"/>
    <property type="match status" value="1"/>
</dbReference>
<accession>A0A409VFD1</accession>
<dbReference type="InterPro" id="IPR033132">
    <property type="entry name" value="GH_1_N_CS"/>
</dbReference>
<dbReference type="Proteomes" id="UP000284842">
    <property type="component" value="Unassembled WGS sequence"/>
</dbReference>
<feature type="chain" id="PRO_5019482701" description="Glycoside hydrolase family 1 protein" evidence="1">
    <location>
        <begin position="22"/>
        <end position="901"/>
    </location>
</feature>
<dbReference type="InterPro" id="IPR036291">
    <property type="entry name" value="NAD(P)-bd_dom_sf"/>
</dbReference>
<proteinExistence type="predicted"/>
<keyword evidence="1" id="KW-0732">Signal</keyword>
<dbReference type="PRINTS" id="PR00080">
    <property type="entry name" value="SDRFAMILY"/>
</dbReference>
<dbReference type="Gene3D" id="3.20.20.80">
    <property type="entry name" value="Glycosidases"/>
    <property type="match status" value="1"/>
</dbReference>
<dbReference type="PROSITE" id="PS00653">
    <property type="entry name" value="GLYCOSYL_HYDROL_F1_2"/>
    <property type="match status" value="1"/>
</dbReference>
<dbReference type="PANTHER" id="PTHR10353">
    <property type="entry name" value="GLYCOSYL HYDROLASE"/>
    <property type="match status" value="1"/>
</dbReference>
<dbReference type="PANTHER" id="PTHR10353:SF53">
    <property type="entry name" value="BETA-1,4-GLUCOSIDASE (EUROFUNG)"/>
    <property type="match status" value="1"/>
</dbReference>
<sequence length="901" mass="98769">MPSNARWAAIFVSAVLPYTVSQIVSADAGQPTPSSATIAPTPAAGPKFPPIGSVAKDFSPAGLEKLWNIVGPVQAPPFTTTPAPKLPIQTPASPPALYPTWFSPSPSNILPNLKFPKGFLFGVATAAYQVEGAVKNDGKGPSMWDWNSRQPNGVSDGTTGDIVDLHYYLYKQDVARVAALGINAHSFSISWARIFPFGTADSPVSQAGLKHYSDVIDYHNQMGVEPVVTLFHWDVPLALQAYYGGFSSPKIVDDFVNYAKTVFKAYNGRVKTWYTFNEPRVYCGQIAGYPFNATLAPGVDASVAPFHCAYYTLKAHAAAVKAFREMGIKGEIALKNDDFVGAPWRANNAEDAEAVERHAAFQIGIFSDPLYKTGDWPKLMTDVLPPSILPRFTDQEKKDNLGSADFFAIDPYRTSFVAAPEGGIAACVANKNHPLWPGCNDVKLFDPNGWADGPSPDPASDTWLQATPNLVRQALGELHRRWPSKKMYVAEFGFCEPFESMRTEVFRITEDVTRTNYYMTYLGEILRAINEDKLPIAGTFAWAMMDNAEWSSGLEAKFGIQYVNYTTLERTYKRSALSLVTPHTRHPQLTHITPISDIKHLKATSKMSDSGSVKTWLITGCSSGFGKRLAVSAAARGDLVVATARSLEKLEEALVGIPAESRQRIHSMQLDISENEDVIKKKVDEAVKVWGRIDVLVNNAGYGLGGLIEEGGSKRMDLQFKTNVFGVLNVTNAVLPYMRARRSGTVVTVGSRMYWKSEIASIGFYSASKAAVHAFTEALMTELAPFNIKVLLVAPGAFRTEGIYGQPFDVSNPIPDYDELRKKCMDRFNSISGTEKGDPNKAAEAILDVVRGEGVAKGREWPNYLILGRDAEADIRAKTSKILSVLDEWSDVTRGVVFDEE</sequence>
<dbReference type="InterPro" id="IPR001360">
    <property type="entry name" value="Glyco_hydro_1"/>
</dbReference>
<dbReference type="Pfam" id="PF00106">
    <property type="entry name" value="adh_short"/>
    <property type="match status" value="1"/>
</dbReference>
<keyword evidence="3" id="KW-1185">Reference proteome</keyword>
<comment type="caution">
    <text evidence="2">The sequence shown here is derived from an EMBL/GenBank/DDBJ whole genome shotgun (WGS) entry which is preliminary data.</text>
</comment>
<dbReference type="InParanoid" id="A0A409VFD1"/>
<dbReference type="InterPro" id="IPR017853">
    <property type="entry name" value="GH"/>
</dbReference>
<name>A0A409VFD1_9AGAR</name>
<protein>
    <recommendedName>
        <fullName evidence="4">Glycoside hydrolase family 1 protein</fullName>
    </recommendedName>
</protein>
<dbReference type="PRINTS" id="PR00081">
    <property type="entry name" value="GDHRDH"/>
</dbReference>
<evidence type="ECO:0000256" key="1">
    <source>
        <dbReference type="SAM" id="SignalP"/>
    </source>
</evidence>
<dbReference type="SUPFAM" id="SSF51445">
    <property type="entry name" value="(Trans)glycosidases"/>
    <property type="match status" value="1"/>
</dbReference>
<evidence type="ECO:0000313" key="2">
    <source>
        <dbReference type="EMBL" id="PPQ64968.1"/>
    </source>
</evidence>
<reference evidence="2 3" key="1">
    <citation type="journal article" date="2018" name="Evol. Lett.">
        <title>Horizontal gene cluster transfer increased hallucinogenic mushroom diversity.</title>
        <authorList>
            <person name="Reynolds H.T."/>
            <person name="Vijayakumar V."/>
            <person name="Gluck-Thaler E."/>
            <person name="Korotkin H.B."/>
            <person name="Matheny P.B."/>
            <person name="Slot J.C."/>
        </authorList>
    </citation>
    <scope>NUCLEOTIDE SEQUENCE [LARGE SCALE GENOMIC DNA]</scope>
    <source>
        <strain evidence="2 3">2629</strain>
    </source>
</reference>
<evidence type="ECO:0000313" key="3">
    <source>
        <dbReference type="Proteomes" id="UP000284842"/>
    </source>
</evidence>
<dbReference type="SUPFAM" id="SSF51735">
    <property type="entry name" value="NAD(P)-binding Rossmann-fold domains"/>
    <property type="match status" value="1"/>
</dbReference>
<dbReference type="OrthoDB" id="65569at2759"/>
<feature type="signal peptide" evidence="1">
    <location>
        <begin position="1"/>
        <end position="21"/>
    </location>
</feature>
<dbReference type="STRING" id="181874.A0A409VFD1"/>
<dbReference type="EMBL" id="NHTK01006079">
    <property type="protein sequence ID" value="PPQ64968.1"/>
    <property type="molecule type" value="Genomic_DNA"/>
</dbReference>
<dbReference type="InterPro" id="IPR002347">
    <property type="entry name" value="SDR_fam"/>
</dbReference>
<dbReference type="GO" id="GO:0005975">
    <property type="term" value="P:carbohydrate metabolic process"/>
    <property type="evidence" value="ECO:0007669"/>
    <property type="project" value="InterPro"/>
</dbReference>
<evidence type="ECO:0008006" key="4">
    <source>
        <dbReference type="Google" id="ProtNLM"/>
    </source>
</evidence>
<dbReference type="AlphaFoldDB" id="A0A409VFD1"/>